<dbReference type="Pfam" id="PF08264">
    <property type="entry name" value="Anticodon_1"/>
    <property type="match status" value="1"/>
</dbReference>
<feature type="coiled-coil region" evidence="11">
    <location>
        <begin position="805"/>
        <end position="832"/>
    </location>
</feature>
<dbReference type="GO" id="GO:0002161">
    <property type="term" value="F:aminoacyl-tRNA deacylase activity"/>
    <property type="evidence" value="ECO:0007669"/>
    <property type="project" value="InterPro"/>
</dbReference>
<dbReference type="PROSITE" id="PS00178">
    <property type="entry name" value="AA_TRNA_LIGASE_I"/>
    <property type="match status" value="1"/>
</dbReference>
<dbReference type="Gene3D" id="1.10.730.10">
    <property type="entry name" value="Isoleucyl-tRNA Synthetase, Domain 1"/>
    <property type="match status" value="1"/>
</dbReference>
<feature type="domain" description="Valyl-tRNA synthetase tRNA-binding arm" evidence="14">
    <location>
        <begin position="807"/>
        <end position="869"/>
    </location>
</feature>
<evidence type="ECO:0000256" key="10">
    <source>
        <dbReference type="ARBA" id="ARBA00047552"/>
    </source>
</evidence>
<dbReference type="InterPro" id="IPR010978">
    <property type="entry name" value="tRNA-bd_arm"/>
</dbReference>
<keyword evidence="5 11" id="KW-0547">Nucleotide-binding</keyword>
<dbReference type="SUPFAM" id="SSF47323">
    <property type="entry name" value="Anticodon-binding domain of a subclass of class I aminoacyl-tRNA synthetases"/>
    <property type="match status" value="1"/>
</dbReference>
<dbReference type="InterPro" id="IPR002300">
    <property type="entry name" value="aa-tRNA-synth_Ia"/>
</dbReference>
<dbReference type="InterPro" id="IPR009080">
    <property type="entry name" value="tRNAsynth_Ia_anticodon-bd"/>
</dbReference>
<evidence type="ECO:0000256" key="5">
    <source>
        <dbReference type="ARBA" id="ARBA00022741"/>
    </source>
</evidence>
<comment type="similarity">
    <text evidence="11">Belongs to the class-I aminoacyl-tRNA synthetase family. ValS type 1 subfamily.</text>
</comment>
<protein>
    <recommendedName>
        <fullName evidence="11">Valine--tRNA ligase</fullName>
        <ecNumber evidence="11">6.1.1.9</ecNumber>
    </recommendedName>
    <alternativeName>
        <fullName evidence="11">Valyl-tRNA synthetase</fullName>
        <shortName evidence="11">ValRS</shortName>
    </alternativeName>
</protein>
<dbReference type="Gene3D" id="1.10.287.380">
    <property type="entry name" value="Valyl-tRNA synthetase, C-terminal domain"/>
    <property type="match status" value="1"/>
</dbReference>
<evidence type="ECO:0000259" key="13">
    <source>
        <dbReference type="Pfam" id="PF08264"/>
    </source>
</evidence>
<feature type="domain" description="Methionyl/Valyl/Leucyl/Isoleucyl-tRNA synthetase anticodon-binding" evidence="13">
    <location>
        <begin position="608"/>
        <end position="750"/>
    </location>
</feature>
<comment type="catalytic activity">
    <reaction evidence="10 11">
        <text>tRNA(Val) + L-valine + ATP = L-valyl-tRNA(Val) + AMP + diphosphate</text>
        <dbReference type="Rhea" id="RHEA:10704"/>
        <dbReference type="Rhea" id="RHEA-COMP:9672"/>
        <dbReference type="Rhea" id="RHEA-COMP:9708"/>
        <dbReference type="ChEBI" id="CHEBI:30616"/>
        <dbReference type="ChEBI" id="CHEBI:33019"/>
        <dbReference type="ChEBI" id="CHEBI:57762"/>
        <dbReference type="ChEBI" id="CHEBI:78442"/>
        <dbReference type="ChEBI" id="CHEBI:78537"/>
        <dbReference type="ChEBI" id="CHEBI:456215"/>
        <dbReference type="EC" id="6.1.1.9"/>
    </reaction>
</comment>
<dbReference type="EMBL" id="AP027925">
    <property type="protein sequence ID" value="BED92863.1"/>
    <property type="molecule type" value="Genomic_DNA"/>
</dbReference>
<feature type="domain" description="Aminoacyl-tRNA synthetase class Ia" evidence="12">
    <location>
        <begin position="18"/>
        <end position="564"/>
    </location>
</feature>
<reference evidence="15" key="1">
    <citation type="journal article" date="2023" name="ISME J.">
        <title>Emergence of putative energy parasites within Clostridia revealed by genome analysis of a novel endosymbiotic clade.</title>
        <authorList>
            <person name="Takahashi K."/>
            <person name="Kuwahara H."/>
            <person name="Horikawa Y."/>
            <person name="Izawa K."/>
            <person name="Kato D."/>
            <person name="Inagaki T."/>
            <person name="Yuki M."/>
            <person name="Ohkuma M."/>
            <person name="Hongoh Y."/>
        </authorList>
    </citation>
    <scope>NUCLEOTIDE SEQUENCE</scope>
    <source>
        <strain evidence="15">RsTa-C01</strain>
    </source>
</reference>
<evidence type="ECO:0000256" key="2">
    <source>
        <dbReference type="ARBA" id="ARBA00011245"/>
    </source>
</evidence>
<comment type="subunit">
    <text evidence="2 11">Monomer.</text>
</comment>
<feature type="binding site" evidence="11">
    <location>
        <position position="528"/>
    </location>
    <ligand>
        <name>ATP</name>
        <dbReference type="ChEBI" id="CHEBI:30616"/>
    </ligand>
</feature>
<organism evidence="15">
    <name type="scientific">Candidatus Paraimprobicoccus trichonymphae</name>
    <dbReference type="NCBI Taxonomy" id="3033793"/>
    <lineage>
        <taxon>Bacteria</taxon>
        <taxon>Bacillati</taxon>
        <taxon>Bacillota</taxon>
        <taxon>Clostridia</taxon>
        <taxon>Candidatus Paraimprobicoccus</taxon>
    </lineage>
</organism>
<dbReference type="FunFam" id="3.40.50.620:FF:000032">
    <property type="entry name" value="Valine--tRNA ligase"/>
    <property type="match status" value="1"/>
</dbReference>
<dbReference type="FunFam" id="1.10.730.10:FF:000014">
    <property type="entry name" value="Valine--tRNA ligase"/>
    <property type="match status" value="1"/>
</dbReference>
<evidence type="ECO:0000256" key="8">
    <source>
        <dbReference type="ARBA" id="ARBA00023054"/>
    </source>
</evidence>
<accession>A0AA48KXY0</accession>
<dbReference type="InterPro" id="IPR037118">
    <property type="entry name" value="Val-tRNA_synth_C_sf"/>
</dbReference>
<keyword evidence="7 11" id="KW-0648">Protein biosynthesis</keyword>
<evidence type="ECO:0000256" key="6">
    <source>
        <dbReference type="ARBA" id="ARBA00022840"/>
    </source>
</evidence>
<dbReference type="Pfam" id="PF10458">
    <property type="entry name" value="Val_tRNA-synt_C"/>
    <property type="match status" value="1"/>
</dbReference>
<dbReference type="PANTHER" id="PTHR11946:SF93">
    <property type="entry name" value="VALINE--TRNA LIGASE, CHLOROPLASTIC_MITOCHONDRIAL 2"/>
    <property type="match status" value="1"/>
</dbReference>
<proteinExistence type="inferred from homology"/>
<evidence type="ECO:0000256" key="11">
    <source>
        <dbReference type="HAMAP-Rule" id="MF_02004"/>
    </source>
</evidence>
<comment type="subcellular location">
    <subcellularLocation>
        <location evidence="1 11">Cytoplasm</location>
    </subcellularLocation>
</comment>
<keyword evidence="8 11" id="KW-0175">Coiled coil</keyword>
<dbReference type="KEGG" id="ptrh:RsTaC01_0758"/>
<dbReference type="CDD" id="cd07962">
    <property type="entry name" value="Anticodon_Ia_Val"/>
    <property type="match status" value="1"/>
</dbReference>
<dbReference type="GO" id="GO:0005829">
    <property type="term" value="C:cytosol"/>
    <property type="evidence" value="ECO:0007669"/>
    <property type="project" value="TreeGrafter"/>
</dbReference>
<dbReference type="InterPro" id="IPR009008">
    <property type="entry name" value="Val/Leu/Ile-tRNA-synth_edit"/>
</dbReference>
<dbReference type="NCBIfam" id="TIGR00422">
    <property type="entry name" value="valS"/>
    <property type="match status" value="1"/>
</dbReference>
<dbReference type="Pfam" id="PF00133">
    <property type="entry name" value="tRNA-synt_1"/>
    <property type="match status" value="1"/>
</dbReference>
<dbReference type="GO" id="GO:0005524">
    <property type="term" value="F:ATP binding"/>
    <property type="evidence" value="ECO:0007669"/>
    <property type="project" value="UniProtKB-UniRule"/>
</dbReference>
<dbReference type="CDD" id="cd00817">
    <property type="entry name" value="ValRS_core"/>
    <property type="match status" value="1"/>
</dbReference>
<dbReference type="InterPro" id="IPR001412">
    <property type="entry name" value="aa-tRNA-synth_I_CS"/>
</dbReference>
<dbReference type="EC" id="6.1.1.9" evidence="11"/>
<dbReference type="Proteomes" id="UP001335720">
    <property type="component" value="Chromosome"/>
</dbReference>
<feature type="short sequence motif" description="'KMSKS' region" evidence="11">
    <location>
        <begin position="525"/>
        <end position="529"/>
    </location>
</feature>
<dbReference type="NCBIfam" id="NF004349">
    <property type="entry name" value="PRK05729.1"/>
    <property type="match status" value="1"/>
</dbReference>
<dbReference type="InterPro" id="IPR013155">
    <property type="entry name" value="M/V/L/I-tRNA-synth_anticd-bd"/>
</dbReference>
<evidence type="ECO:0000256" key="3">
    <source>
        <dbReference type="ARBA" id="ARBA00022490"/>
    </source>
</evidence>
<keyword evidence="4 11" id="KW-0436">Ligase</keyword>
<dbReference type="PRINTS" id="PR00986">
    <property type="entry name" value="TRNASYNTHVAL"/>
</dbReference>
<dbReference type="InterPro" id="IPR014729">
    <property type="entry name" value="Rossmann-like_a/b/a_fold"/>
</dbReference>
<dbReference type="SUPFAM" id="SSF50677">
    <property type="entry name" value="ValRS/IleRS/LeuRS editing domain"/>
    <property type="match status" value="1"/>
</dbReference>
<comment type="domain">
    <text evidence="11">The C-terminal coiled-coil domain is crucial for aminoacylation activity.</text>
</comment>
<dbReference type="HAMAP" id="MF_02004">
    <property type="entry name" value="Val_tRNA_synth_type1"/>
    <property type="match status" value="1"/>
</dbReference>
<comment type="domain">
    <text evidence="11">ValRS has two distinct active sites: one for aminoacylation and one for editing. The misactivated threonine is translocated from the active site to the editing site.</text>
</comment>
<dbReference type="GO" id="GO:0006438">
    <property type="term" value="P:valyl-tRNA aminoacylation"/>
    <property type="evidence" value="ECO:0007669"/>
    <property type="project" value="UniProtKB-UniRule"/>
</dbReference>
<name>A0AA48KXY0_9FIRM</name>
<evidence type="ECO:0000256" key="4">
    <source>
        <dbReference type="ARBA" id="ARBA00022598"/>
    </source>
</evidence>
<dbReference type="AlphaFoldDB" id="A0AA48KXY0"/>
<dbReference type="FunFam" id="3.40.50.620:FF:000098">
    <property type="entry name" value="Valine--tRNA ligase"/>
    <property type="match status" value="1"/>
</dbReference>
<gene>
    <name evidence="11" type="primary">valS</name>
    <name evidence="15" type="ORF">RsTaC01_0758</name>
</gene>
<dbReference type="Gene3D" id="3.40.50.620">
    <property type="entry name" value="HUPs"/>
    <property type="match status" value="2"/>
</dbReference>
<evidence type="ECO:0000259" key="12">
    <source>
        <dbReference type="Pfam" id="PF00133"/>
    </source>
</evidence>
<evidence type="ECO:0000256" key="1">
    <source>
        <dbReference type="ARBA" id="ARBA00004496"/>
    </source>
</evidence>
<dbReference type="PANTHER" id="PTHR11946">
    <property type="entry name" value="VALYL-TRNA SYNTHETASES"/>
    <property type="match status" value="1"/>
</dbReference>
<dbReference type="SUPFAM" id="SSF46589">
    <property type="entry name" value="tRNA-binding arm"/>
    <property type="match status" value="1"/>
</dbReference>
<dbReference type="InterPro" id="IPR002303">
    <property type="entry name" value="Valyl-tRNA_ligase"/>
</dbReference>
<evidence type="ECO:0000256" key="9">
    <source>
        <dbReference type="ARBA" id="ARBA00023146"/>
    </source>
</evidence>
<dbReference type="GO" id="GO:0004832">
    <property type="term" value="F:valine-tRNA ligase activity"/>
    <property type="evidence" value="ECO:0007669"/>
    <property type="project" value="UniProtKB-UniRule"/>
</dbReference>
<feature type="short sequence motif" description="'HIGH' region" evidence="11">
    <location>
        <begin position="46"/>
        <end position="56"/>
    </location>
</feature>
<comment type="function">
    <text evidence="11">Catalyzes the attachment of valine to tRNA(Val). As ValRS can inadvertently accommodate and process structurally similar amino acids such as threonine, to avoid such errors, it has a 'posttransfer' editing activity that hydrolyzes mischarged Thr-tRNA(Val) in a tRNA-dependent manner.</text>
</comment>
<keyword evidence="9 11" id="KW-0030">Aminoacyl-tRNA synthetase</keyword>
<evidence type="ECO:0000313" key="15">
    <source>
        <dbReference type="EMBL" id="BED92863.1"/>
    </source>
</evidence>
<dbReference type="InterPro" id="IPR019499">
    <property type="entry name" value="Val-tRNA_synth_tRNA-bd"/>
</dbReference>
<evidence type="ECO:0000256" key="7">
    <source>
        <dbReference type="ARBA" id="ARBA00022917"/>
    </source>
</evidence>
<dbReference type="InterPro" id="IPR033705">
    <property type="entry name" value="Anticodon_Ia_Val"/>
</dbReference>
<sequence>MRYKLDKIYNFDNIENKISKFWEENSFFYSKVDNNKKKYSIVIPPPNITGKLHMGHALDNTLQDILIRFKRMQGFNSLWVPGSDHASIATEAKIVENLKEKNLNKEKIGREKFLDYAWKWKEKYGEMITEQINKLGASCDWTKERFTLDENCNKAVIEFFVRLYEKNLIYRDKKMINWCPKCLTVISDSEVNFKEFDSKLYYVKYYLLNKKDYLVVATTRPETIFGDTAIAVGSEDSRYEKLIGQKVIVPLANREVTIIVDSSVEKNFGTGVLKVTPAHSMVDFKIGLKNNLDIIDIFDKTAVLNENGDKYENLDRYQARKEIVKDLIENNLIEKIEDIKNNIGTCYRCSCNIEPRISTQWFVKMKELAEPAIKVVKENKIKFIPKRFTKIYFHWMENINDWCISRQLWWGHRIPAFYCKNCNNIIVSRNRIEICTKCNSKNVIQDEDTLDTWFSSGLWPFSVFNWPKNTSELEYYYPTDVLVTGYDIIFFWVAKMIFSALEMTGKIPFKYVFVHGLVRDSQGRKMSKSLGNGINPLDIINKYGTDALRFALIMNNSPGNDTRFSDEKILSSRNFTNKIWNAARFISLNLENKNFNLELDLDNLLEIDKWILSRYNFVVKEITENLEKFELGVAIQKLYDFVWDEFCDWYIEFSKINLNNQVLIYLLINIVKLLHPFMPFITEEIWQIFNDYNFKEKKSISISNFPKFSKNLVFLESEKNVKNIIEIIKSVRNRRSELNISNNKRTHIYISSENYENYENLKKFKNILIKFCYAKNIEFNKKFDIENSIIVITNFSKIYIPLDELIDIKAEISRLEKELNLSNNNLENITKKLGDKNFIDKAPKNIVSKTIEIYENLKAKISKIKLELEKYVN</sequence>
<keyword evidence="6 11" id="KW-0067">ATP-binding</keyword>
<dbReference type="SUPFAM" id="SSF52374">
    <property type="entry name" value="Nucleotidylyl transferase"/>
    <property type="match status" value="1"/>
</dbReference>
<keyword evidence="3 11" id="KW-0963">Cytoplasm</keyword>
<evidence type="ECO:0000259" key="14">
    <source>
        <dbReference type="Pfam" id="PF10458"/>
    </source>
</evidence>